<dbReference type="EMBL" id="LN679134">
    <property type="protein sequence ID" value="CEL58858.1"/>
    <property type="molecule type" value="Genomic_DNA"/>
</dbReference>
<protein>
    <submittedName>
        <fullName evidence="1">Uncharacterized protein</fullName>
    </submittedName>
</protein>
<organism evidence="1 2">
    <name type="scientific">Thanatephorus cucumeris (strain AG1-IB / isolate 7/3/14)</name>
    <name type="common">Lettuce bottom rot fungus</name>
    <name type="synonym">Rhizoctonia solani</name>
    <dbReference type="NCBI Taxonomy" id="1108050"/>
    <lineage>
        <taxon>Eukaryota</taxon>
        <taxon>Fungi</taxon>
        <taxon>Dikarya</taxon>
        <taxon>Basidiomycota</taxon>
        <taxon>Agaricomycotina</taxon>
        <taxon>Agaricomycetes</taxon>
        <taxon>Cantharellales</taxon>
        <taxon>Ceratobasidiaceae</taxon>
        <taxon>Rhizoctonia</taxon>
        <taxon>Rhizoctonia solani AG-1</taxon>
    </lineage>
</organism>
<reference evidence="1 2" key="1">
    <citation type="submission" date="2014-11" db="EMBL/GenBank/DDBJ databases">
        <authorList>
            <person name="Wibberg Daniel"/>
        </authorList>
    </citation>
    <scope>NUCLEOTIDE SEQUENCE [LARGE SCALE GENOMIC DNA]</scope>
    <source>
        <strain evidence="1">Rhizoctonia solani AG1-IB 7/3/14</strain>
    </source>
</reference>
<keyword evidence="2" id="KW-1185">Reference proteome</keyword>
<accession>A0A0B7FRJ4</accession>
<gene>
    <name evidence="1" type="ORF">RSOLAG1IB_08888</name>
</gene>
<sequence length="78" mass="8921">MVKRQLLNVCTKRVYLPVSIYKLLGVIVDDCLYPYLVPGQPELGYSFPAQSPCVLVSQYFNNKKNMAYTKGQIKDDLM</sequence>
<dbReference type="Proteomes" id="UP000059188">
    <property type="component" value="Unassembled WGS sequence"/>
</dbReference>
<name>A0A0B7FRJ4_THACB</name>
<proteinExistence type="predicted"/>
<evidence type="ECO:0000313" key="2">
    <source>
        <dbReference type="Proteomes" id="UP000059188"/>
    </source>
</evidence>
<dbReference type="AlphaFoldDB" id="A0A0B7FRJ4"/>
<evidence type="ECO:0000313" key="1">
    <source>
        <dbReference type="EMBL" id="CEL58858.1"/>
    </source>
</evidence>